<evidence type="ECO:0000313" key="2">
    <source>
        <dbReference type="EMBL" id="DAA03126.1"/>
    </source>
</evidence>
<dbReference type="EMBL" id="BK002283">
    <property type="protein sequence ID" value="DAA03126.1"/>
    <property type="molecule type" value="Genomic_DNA"/>
</dbReference>
<gene>
    <name evidence="2" type="ORF">HDC11512</name>
</gene>
<evidence type="ECO:0000256" key="1">
    <source>
        <dbReference type="SAM" id="MobiDB-lite"/>
    </source>
</evidence>
<feature type="region of interest" description="Disordered" evidence="1">
    <location>
        <begin position="1"/>
        <end position="28"/>
    </location>
</feature>
<accession>Q6IKT3</accession>
<reference evidence="2" key="1">
    <citation type="journal article" date="2003" name="Genome Biol.">
        <title>An integrated gene annotation and transcriptional profiling approach towards the full gene content of the Drosophila genome.</title>
        <authorList>
            <person name="Hild M."/>
            <person name="Beckmann B."/>
            <person name="Haas S.A."/>
            <person name="Koch B."/>
            <person name="Solovyev V."/>
            <person name="Busold C."/>
            <person name="Fellenberg K."/>
            <person name="Boutros M."/>
            <person name="Vingron M."/>
            <person name="Sauer F."/>
            <person name="Hoheisel J.D."/>
            <person name="Paro R."/>
        </authorList>
    </citation>
    <scope>NUCLEOTIDE SEQUENCE</scope>
</reference>
<sequence>MSQLSCGPGAFGPPDEGVVGRSGPGRKSDLGFVWLQVLRIIISGKDSPEMAQGAFPNLRAAAKNLFMPPFSSTMIEIGIRMGWRSLDLLIAAKSIESSLVMNLKEPLICSTLSAQQQ</sequence>
<proteinExistence type="predicted"/>
<protein>
    <submittedName>
        <fullName evidence="2">HDC11512</fullName>
    </submittedName>
</protein>
<organism evidence="2">
    <name type="scientific">Drosophila melanogaster</name>
    <name type="common">Fruit fly</name>
    <dbReference type="NCBI Taxonomy" id="7227"/>
    <lineage>
        <taxon>Eukaryota</taxon>
        <taxon>Metazoa</taxon>
        <taxon>Ecdysozoa</taxon>
        <taxon>Arthropoda</taxon>
        <taxon>Hexapoda</taxon>
        <taxon>Insecta</taxon>
        <taxon>Pterygota</taxon>
        <taxon>Neoptera</taxon>
        <taxon>Endopterygota</taxon>
        <taxon>Diptera</taxon>
        <taxon>Brachycera</taxon>
        <taxon>Muscomorpha</taxon>
        <taxon>Ephydroidea</taxon>
        <taxon>Drosophilidae</taxon>
        <taxon>Drosophila</taxon>
        <taxon>Sophophora</taxon>
    </lineage>
</organism>
<dbReference type="AlphaFoldDB" id="Q6IKT3"/>
<name>Q6IKT3_DROME</name>